<reference evidence="1" key="1">
    <citation type="submission" date="2023-05" db="EMBL/GenBank/DDBJ databases">
        <authorList>
            <person name="Zhang X."/>
        </authorList>
    </citation>
    <scope>NUCLEOTIDE SEQUENCE</scope>
    <source>
        <strain evidence="1">BD1B2-1</strain>
    </source>
</reference>
<proteinExistence type="predicted"/>
<accession>A0AAE3UF18</accession>
<dbReference type="Proteomes" id="UP001232063">
    <property type="component" value="Unassembled WGS sequence"/>
</dbReference>
<name>A0AAE3UF18_9BACT</name>
<gene>
    <name evidence="1" type="ORF">QNI22_05505</name>
</gene>
<evidence type="ECO:0000313" key="2">
    <source>
        <dbReference type="Proteomes" id="UP001232063"/>
    </source>
</evidence>
<dbReference type="RefSeq" id="WP_314509614.1">
    <property type="nucleotide sequence ID" value="NZ_JASJOU010000001.1"/>
</dbReference>
<evidence type="ECO:0000313" key="1">
    <source>
        <dbReference type="EMBL" id="MDJ1500088.1"/>
    </source>
</evidence>
<dbReference type="AlphaFoldDB" id="A0AAE3UF18"/>
<comment type="caution">
    <text evidence="1">The sequence shown here is derived from an EMBL/GenBank/DDBJ whole genome shotgun (WGS) entry which is preliminary data.</text>
</comment>
<protein>
    <submittedName>
        <fullName evidence="1">Uncharacterized protein</fullName>
    </submittedName>
</protein>
<sequence length="200" mass="22687">MKTKRMNVLLYGAMLVCCVHTLQGQTSRTQFFVSAGNHSIAVPLQKISHFTFHPTLQAGLEFTHWYGNHGRFIQSIALGAVYNRYNNKSFFISTEGIYRYQTGLGIYGETSLGVGYMHTFHPSPVYALQDDGHYKKVTDTGKPTLMVSLGLGLGYQFQRKTSHPFSVYTRYQPFITLPYSKDLIGLPQLLWQVGTRFTIN</sequence>
<dbReference type="EMBL" id="JASJOU010000001">
    <property type="protein sequence ID" value="MDJ1500088.1"/>
    <property type="molecule type" value="Genomic_DNA"/>
</dbReference>
<organism evidence="1 2">
    <name type="scientific">Xanthocytophaga agilis</name>
    <dbReference type="NCBI Taxonomy" id="3048010"/>
    <lineage>
        <taxon>Bacteria</taxon>
        <taxon>Pseudomonadati</taxon>
        <taxon>Bacteroidota</taxon>
        <taxon>Cytophagia</taxon>
        <taxon>Cytophagales</taxon>
        <taxon>Rhodocytophagaceae</taxon>
        <taxon>Xanthocytophaga</taxon>
    </lineage>
</organism>
<keyword evidence="2" id="KW-1185">Reference proteome</keyword>